<dbReference type="Pfam" id="PF00067">
    <property type="entry name" value="p450"/>
    <property type="match status" value="1"/>
</dbReference>
<dbReference type="FunFam" id="1.10.630.10:FF:000182">
    <property type="entry name" value="Cytochrome P450 3A4"/>
    <property type="match status" value="1"/>
</dbReference>
<keyword evidence="4 9" id="KW-0479">Metal-binding</keyword>
<dbReference type="PANTHER" id="PTHR24302">
    <property type="entry name" value="CYTOCHROME P450 FAMILY 3"/>
    <property type="match status" value="1"/>
</dbReference>
<dbReference type="Gene3D" id="1.10.630.10">
    <property type="entry name" value="Cytochrome P450"/>
    <property type="match status" value="1"/>
</dbReference>
<dbReference type="PRINTS" id="PR00463">
    <property type="entry name" value="EP450I"/>
</dbReference>
<dbReference type="PANTHER" id="PTHR24302:SF15">
    <property type="entry name" value="FATTY-ACID PEROXYGENASE"/>
    <property type="match status" value="1"/>
</dbReference>
<dbReference type="InterPro" id="IPR002401">
    <property type="entry name" value="Cyt_P450_E_grp-I"/>
</dbReference>
<keyword evidence="7 10" id="KW-0503">Monooxygenase</keyword>
<evidence type="ECO:0000256" key="3">
    <source>
        <dbReference type="ARBA" id="ARBA00022617"/>
    </source>
</evidence>
<comment type="similarity">
    <text evidence="2 10">Belongs to the cytochrome P450 family.</text>
</comment>
<gene>
    <name evidence="12" type="ORF">EB796_002387</name>
</gene>
<comment type="cofactor">
    <cofactor evidence="1 9">
        <name>heme</name>
        <dbReference type="ChEBI" id="CHEBI:30413"/>
    </cofactor>
</comment>
<dbReference type="OrthoDB" id="2789670at2759"/>
<sequence>MDSDIKLYKKYGKFVRMFEGLKPVLMVYDAEWLKEALVKNFSTFTNRRLLVVGGLIDEGLFTIEGDHWKHCRKVMSSEFSSGKIKKMMPEIKQCINRFISSLQKVESQPVEIRVKCNALTLDLISYTAFGLESDAQTNEDSLFTRNALLFVKSAESEQCLMEKIRTVLALFFLVVAPPWLVNFIAQYFNIGLFDSRGMDYFEQLSNTIIENRENGSTGNDFVQMLVNHMVEAPPGHPDTLIDTFGSPWTKKGLTRREIIANAILFLFAGFQTTADTLFFVFYELAQYPHIQEKLYGEITETCDSNDVTPEQVNQLKLLDYCINETMRLYPQGFRFDREANQDITIRGIFVPKGTAITISPWTIQRDPEIWENPEEFDPYRFSPDRFTEKHATAFMPFGLGGRKCIGSRLAMIEMKLAVILTLKEFVIKTCADTPRRPITFAASPAISPEKKIRLAFVKR</sequence>
<reference evidence="12" key="1">
    <citation type="submission" date="2020-06" db="EMBL/GenBank/DDBJ databases">
        <title>Draft genome of Bugula neritina, a colonial animal packing powerful symbionts and potential medicines.</title>
        <authorList>
            <person name="Rayko M."/>
        </authorList>
    </citation>
    <scope>NUCLEOTIDE SEQUENCE [LARGE SCALE GENOMIC DNA]</scope>
    <source>
        <strain evidence="12">Kwan_BN1</strain>
    </source>
</reference>
<keyword evidence="6 9" id="KW-0408">Iron</keyword>
<keyword evidence="13" id="KW-1185">Reference proteome</keyword>
<evidence type="ECO:0000256" key="2">
    <source>
        <dbReference type="ARBA" id="ARBA00010617"/>
    </source>
</evidence>
<name>A0A7J7KMA9_BUGNE</name>
<organism evidence="12 13">
    <name type="scientific">Bugula neritina</name>
    <name type="common">Brown bryozoan</name>
    <name type="synonym">Sertularia neritina</name>
    <dbReference type="NCBI Taxonomy" id="10212"/>
    <lineage>
        <taxon>Eukaryota</taxon>
        <taxon>Metazoa</taxon>
        <taxon>Spiralia</taxon>
        <taxon>Lophotrochozoa</taxon>
        <taxon>Bryozoa</taxon>
        <taxon>Gymnolaemata</taxon>
        <taxon>Cheilostomatida</taxon>
        <taxon>Flustrina</taxon>
        <taxon>Buguloidea</taxon>
        <taxon>Bugulidae</taxon>
        <taxon>Bugula</taxon>
    </lineage>
</organism>
<evidence type="ECO:0000256" key="4">
    <source>
        <dbReference type="ARBA" id="ARBA00022723"/>
    </source>
</evidence>
<accession>A0A7J7KMA9</accession>
<comment type="function">
    <text evidence="8">Cytochromes P450 are a group of heme-thiolate monooxygenases. They oxidize a variety of structurally unrelated compounds, including steroids, fatty acids, and xenobiotics.</text>
</comment>
<feature type="transmembrane region" description="Helical" evidence="11">
    <location>
        <begin position="167"/>
        <end position="188"/>
    </location>
</feature>
<dbReference type="InterPro" id="IPR050705">
    <property type="entry name" value="Cytochrome_P450_3A"/>
</dbReference>
<evidence type="ECO:0000313" key="12">
    <source>
        <dbReference type="EMBL" id="KAF6039304.1"/>
    </source>
</evidence>
<protein>
    <submittedName>
        <fullName evidence="12">CYP3A4</fullName>
    </submittedName>
</protein>
<dbReference type="SUPFAM" id="SSF48264">
    <property type="entry name" value="Cytochrome P450"/>
    <property type="match status" value="1"/>
</dbReference>
<dbReference type="InterPro" id="IPR017972">
    <property type="entry name" value="Cyt_P450_CS"/>
</dbReference>
<dbReference type="CDD" id="cd11055">
    <property type="entry name" value="CYP3A-like"/>
    <property type="match status" value="1"/>
</dbReference>
<evidence type="ECO:0000256" key="8">
    <source>
        <dbReference type="ARBA" id="ARBA00043906"/>
    </source>
</evidence>
<evidence type="ECO:0000256" key="5">
    <source>
        <dbReference type="ARBA" id="ARBA00023002"/>
    </source>
</evidence>
<evidence type="ECO:0000256" key="9">
    <source>
        <dbReference type="PIRSR" id="PIRSR602401-1"/>
    </source>
</evidence>
<feature type="binding site" description="axial binding residue" evidence="9">
    <location>
        <position position="404"/>
    </location>
    <ligand>
        <name>heme</name>
        <dbReference type="ChEBI" id="CHEBI:30413"/>
    </ligand>
    <ligandPart>
        <name>Fe</name>
        <dbReference type="ChEBI" id="CHEBI:18248"/>
    </ligandPart>
</feature>
<evidence type="ECO:0000256" key="10">
    <source>
        <dbReference type="RuleBase" id="RU000461"/>
    </source>
</evidence>
<dbReference type="GO" id="GO:0008395">
    <property type="term" value="F:steroid hydroxylase activity"/>
    <property type="evidence" value="ECO:0007669"/>
    <property type="project" value="TreeGrafter"/>
</dbReference>
<evidence type="ECO:0000256" key="6">
    <source>
        <dbReference type="ARBA" id="ARBA00023004"/>
    </source>
</evidence>
<dbReference type="InterPro" id="IPR036396">
    <property type="entry name" value="Cyt_P450_sf"/>
</dbReference>
<proteinExistence type="inferred from homology"/>
<evidence type="ECO:0000313" key="13">
    <source>
        <dbReference type="Proteomes" id="UP000593567"/>
    </source>
</evidence>
<keyword evidence="11" id="KW-0472">Membrane</keyword>
<comment type="caution">
    <text evidence="12">The sequence shown here is derived from an EMBL/GenBank/DDBJ whole genome shotgun (WGS) entry which is preliminary data.</text>
</comment>
<dbReference type="InterPro" id="IPR001128">
    <property type="entry name" value="Cyt_P450"/>
</dbReference>
<evidence type="ECO:0000256" key="11">
    <source>
        <dbReference type="SAM" id="Phobius"/>
    </source>
</evidence>
<dbReference type="PROSITE" id="PS00086">
    <property type="entry name" value="CYTOCHROME_P450"/>
    <property type="match status" value="1"/>
</dbReference>
<evidence type="ECO:0000256" key="7">
    <source>
        <dbReference type="ARBA" id="ARBA00023033"/>
    </source>
</evidence>
<dbReference type="GO" id="GO:0020037">
    <property type="term" value="F:heme binding"/>
    <property type="evidence" value="ECO:0007669"/>
    <property type="project" value="InterPro"/>
</dbReference>
<keyword evidence="11" id="KW-0812">Transmembrane</keyword>
<dbReference type="EMBL" id="VXIV02000279">
    <property type="protein sequence ID" value="KAF6039304.1"/>
    <property type="molecule type" value="Genomic_DNA"/>
</dbReference>
<keyword evidence="5 10" id="KW-0560">Oxidoreductase</keyword>
<dbReference type="Proteomes" id="UP000593567">
    <property type="component" value="Unassembled WGS sequence"/>
</dbReference>
<dbReference type="GO" id="GO:0016705">
    <property type="term" value="F:oxidoreductase activity, acting on paired donors, with incorporation or reduction of molecular oxygen"/>
    <property type="evidence" value="ECO:0007669"/>
    <property type="project" value="InterPro"/>
</dbReference>
<dbReference type="GO" id="GO:0005506">
    <property type="term" value="F:iron ion binding"/>
    <property type="evidence" value="ECO:0007669"/>
    <property type="project" value="InterPro"/>
</dbReference>
<keyword evidence="3 9" id="KW-0349">Heme</keyword>
<evidence type="ECO:0000256" key="1">
    <source>
        <dbReference type="ARBA" id="ARBA00001971"/>
    </source>
</evidence>
<dbReference type="AlphaFoldDB" id="A0A7J7KMA9"/>
<keyword evidence="11" id="KW-1133">Transmembrane helix</keyword>
<dbReference type="PRINTS" id="PR00385">
    <property type="entry name" value="P450"/>
</dbReference>